<evidence type="ECO:0000256" key="1">
    <source>
        <dbReference type="ARBA" id="ARBA00044755"/>
    </source>
</evidence>
<comment type="similarity">
    <text evidence="1">Belongs to the bactofilin family.</text>
</comment>
<keyword evidence="4" id="KW-1185">Reference proteome</keyword>
<accession>A0A6L6ISP3</accession>
<dbReference type="OrthoDB" id="5593698at2"/>
<organism evidence="3 4">
    <name type="scientific">Intestinirhabdus alba</name>
    <dbReference type="NCBI Taxonomy" id="2899544"/>
    <lineage>
        <taxon>Bacteria</taxon>
        <taxon>Pseudomonadati</taxon>
        <taxon>Pseudomonadota</taxon>
        <taxon>Gammaproteobacteria</taxon>
        <taxon>Enterobacterales</taxon>
        <taxon>Enterobacteriaceae</taxon>
        <taxon>Intestinirhabdus</taxon>
    </lineage>
</organism>
<name>A0A6L6ISP3_9ENTR</name>
<evidence type="ECO:0000313" key="3">
    <source>
        <dbReference type="EMBL" id="MTH48758.1"/>
    </source>
</evidence>
<comment type="caution">
    <text evidence="3">The sequence shown here is derived from an EMBL/GenBank/DDBJ whole genome shotgun (WGS) entry which is preliminary data.</text>
</comment>
<proteinExistence type="inferred from homology"/>
<dbReference type="PANTHER" id="PTHR35024:SF4">
    <property type="entry name" value="POLYMER-FORMING CYTOSKELETAL PROTEIN"/>
    <property type="match status" value="1"/>
</dbReference>
<protein>
    <submittedName>
        <fullName evidence="3">Ccm protein</fullName>
    </submittedName>
</protein>
<feature type="transmembrane region" description="Helical" evidence="2">
    <location>
        <begin position="30"/>
        <end position="48"/>
    </location>
</feature>
<sequence length="215" mass="23088">MERKYLALNSALLFWLLSLAAWCFDATYLTWPAAALSLLAFSIHFLLIKVNPMFKKNKTGESSHNVLNDTPSFKGAGPSGAQARAITWIAQDVTFVGNITASGDMAIYGTLHGNIDAKESRIEVKQGATVEGDIACRELIIDGNVIGQCTSDTIKIDENGIITGKLIYRDLAVKKGGIFSGNAEALPPVEEKNNVIGMKKDAATQSVAADKIQKA</sequence>
<dbReference type="PANTHER" id="PTHR35024">
    <property type="entry name" value="HYPOTHETICAL CYTOSOLIC PROTEIN"/>
    <property type="match status" value="1"/>
</dbReference>
<dbReference type="AlphaFoldDB" id="A0A6L6ISP3"/>
<gene>
    <name evidence="3" type="ORF">GJV78_21450</name>
</gene>
<keyword evidence="2" id="KW-1133">Transmembrane helix</keyword>
<reference evidence="3 4" key="1">
    <citation type="submission" date="2019-11" db="EMBL/GenBank/DDBJ databases">
        <title>Escherichia alba sp. nov. isolated from the gut of plastic-eating superworms Zophobas atratus.</title>
        <authorList>
            <person name="Yang Y."/>
        </authorList>
    </citation>
    <scope>NUCLEOTIDE SEQUENCE [LARGE SCALE GENOMIC DNA]</scope>
    <source>
        <strain evidence="4">BIT-B35</strain>
    </source>
</reference>
<evidence type="ECO:0000313" key="4">
    <source>
        <dbReference type="Proteomes" id="UP000477739"/>
    </source>
</evidence>
<keyword evidence="2" id="KW-0812">Transmembrane</keyword>
<dbReference type="EMBL" id="WMJZ01000056">
    <property type="protein sequence ID" value="MTH48758.1"/>
    <property type="molecule type" value="Genomic_DNA"/>
</dbReference>
<dbReference type="InterPro" id="IPR007607">
    <property type="entry name" value="BacA/B"/>
</dbReference>
<dbReference type="Pfam" id="PF04519">
    <property type="entry name" value="Bactofilin"/>
    <property type="match status" value="1"/>
</dbReference>
<dbReference type="Proteomes" id="UP000477739">
    <property type="component" value="Unassembled WGS sequence"/>
</dbReference>
<evidence type="ECO:0000256" key="2">
    <source>
        <dbReference type="SAM" id="Phobius"/>
    </source>
</evidence>
<keyword evidence="2" id="KW-0472">Membrane</keyword>